<dbReference type="EMBL" id="CP011340">
    <property type="protein sequence ID" value="ALC21100.1"/>
    <property type="molecule type" value="Genomic_DNA"/>
</dbReference>
<protein>
    <submittedName>
        <fullName evidence="1">Uncharacterized protein</fullName>
    </submittedName>
</protein>
<accession>A0A0M4DR68</accession>
<dbReference type="Proteomes" id="UP000060513">
    <property type="component" value="Chromosome"/>
</dbReference>
<dbReference type="PATRIC" id="fig|38300.4.peg.2946"/>
<evidence type="ECO:0000313" key="2">
    <source>
        <dbReference type="Proteomes" id="UP000060513"/>
    </source>
</evidence>
<dbReference type="KEGG" id="spri:SPRI_2794"/>
<dbReference type="Gene3D" id="1.10.30.50">
    <property type="match status" value="1"/>
</dbReference>
<gene>
    <name evidence="1" type="ORF">SPRI_2794</name>
</gene>
<organism evidence="1">
    <name type="scientific">Streptomyces pristinaespiralis</name>
    <dbReference type="NCBI Taxonomy" id="38300"/>
    <lineage>
        <taxon>Bacteria</taxon>
        <taxon>Bacillati</taxon>
        <taxon>Actinomycetota</taxon>
        <taxon>Actinomycetes</taxon>
        <taxon>Kitasatosporales</taxon>
        <taxon>Streptomycetaceae</taxon>
        <taxon>Streptomyces</taxon>
    </lineage>
</organism>
<dbReference type="OMA" id="CGPCNGP"/>
<proteinExistence type="predicted"/>
<reference evidence="1 2" key="1">
    <citation type="submission" date="2015-08" db="EMBL/GenBank/DDBJ databases">
        <title>Genome sequence of the pristinamycin over-producing bacterium Streptomyces pristinaespiralis HCCB10218.</title>
        <authorList>
            <person name="Tian J."/>
            <person name="Yang J."/>
            <person name="Li L."/>
            <person name="Ruan L."/>
            <person name="Wei W."/>
            <person name="Zheng G."/>
            <person name="Wei Z."/>
            <person name="Yang S."/>
            <person name="Ge M."/>
            <person name="Jiang W."/>
            <person name="Lu Y."/>
        </authorList>
    </citation>
    <scope>NUCLEOTIDE SEQUENCE [LARGE SCALE GENOMIC DNA]</scope>
    <source>
        <strain evidence="1 2">HCCB 10218</strain>
    </source>
</reference>
<evidence type="ECO:0000313" key="1">
    <source>
        <dbReference type="EMBL" id="ALC21100.1"/>
    </source>
</evidence>
<dbReference type="OrthoDB" id="5422822at2"/>
<dbReference type="STRING" id="38300.SPRI_2794"/>
<name>A0A0M4DR68_STRPR</name>
<sequence length="264" mass="29894">MIPIQRLSLPQAVTARMAVLTERIGLRDTASGLRKKYADNLWNEEADVKRGLREVLLKMAPGVLGCCMYCGGFTATDIEHFEPREHDALKTFFWPNHLLACGPCNSTYKRHWWECDEETGEPLLIDPTRDDPFDHLLLNLREGKYRGETDRGRTTINVLALNLPERRLVAGRKIARLNIRSVVRDWGRAWQQGDAEAQRDALDVLKGQPFADVWQAMLRQAVLPGAALVMSDEPPEILSLLRNEELRAATLIQFPLQPTTAEAT</sequence>
<dbReference type="AlphaFoldDB" id="A0A0M4DR68"/>